<comment type="caution">
    <text evidence="5">The sequence shown here is derived from an EMBL/GenBank/DDBJ whole genome shotgun (WGS) entry which is preliminary data.</text>
</comment>
<dbReference type="Pfam" id="PF02776">
    <property type="entry name" value="TPP_enzyme_N"/>
    <property type="match status" value="1"/>
</dbReference>
<dbReference type="GO" id="GO:0050660">
    <property type="term" value="F:flavin adenine dinucleotide binding"/>
    <property type="evidence" value="ECO:0007669"/>
    <property type="project" value="TreeGrafter"/>
</dbReference>
<sequence>MSDLNGAHALVRTLVASGVEVCFGNPGTSEMHFVAALDTLPAMRGVLCLHEGVATGAADGYGRMAGRPAAALLHLGPGLANGIANLHNARRAHSPVLAIVGDHATDHQQLDSPLQSDIDALARSVSSWVRRSGSADDLGPDAAAAVAATMGVSRDAPDLDAGDLDAPDRTGTSGSVATLIVPADASWSPGARPADPVPAPVPAAIGADAFRTVAAVLRSGEPAALVLDGAALSEAGLRAADRIARATGTRLFCPTWPARWRRGAGIPAVEPFAYRGEDVVGQLRDVRHLILAGARPPVTSFGYPGRSGALTPPGARVHRMGADIIATLTRLAAIVAPDIAPVPATLARPAMPTGPLTNRTWAEVVGALLPENAIVCDESITAGMGTLPAATAGAPAHDLLGLTGLAIGQGLPLAVGAAIARPERPVICLEADGSAMYTLPALWTQAREHLDITTIILNNRSYAILRAELERVGAATTGGASARMLDLSNPNLDFVALATGMGVPATKATTAEELSTHLAAALATPGPHLIEAVLG</sequence>
<dbReference type="Gene3D" id="3.40.50.970">
    <property type="match status" value="2"/>
</dbReference>
<dbReference type="PANTHER" id="PTHR18968">
    <property type="entry name" value="THIAMINE PYROPHOSPHATE ENZYMES"/>
    <property type="match status" value="1"/>
</dbReference>
<gene>
    <name evidence="5" type="ORF">FB559_4375</name>
</gene>
<feature type="domain" description="Thiamine pyrophosphate enzyme TPP-binding" evidence="3">
    <location>
        <begin position="406"/>
        <end position="531"/>
    </location>
</feature>
<dbReference type="SUPFAM" id="SSF52518">
    <property type="entry name" value="Thiamin diphosphate-binding fold (THDP-binding)"/>
    <property type="match status" value="2"/>
</dbReference>
<dbReference type="NCBIfam" id="NF005760">
    <property type="entry name" value="PRK07586.1"/>
    <property type="match status" value="1"/>
</dbReference>
<dbReference type="CDD" id="cd02002">
    <property type="entry name" value="TPP_BFDC"/>
    <property type="match status" value="1"/>
</dbReference>
<evidence type="ECO:0000259" key="3">
    <source>
        <dbReference type="Pfam" id="PF02775"/>
    </source>
</evidence>
<organism evidence="5 6">
    <name type="scientific">Actinoallomurus bryophytorum</name>
    <dbReference type="NCBI Taxonomy" id="1490222"/>
    <lineage>
        <taxon>Bacteria</taxon>
        <taxon>Bacillati</taxon>
        <taxon>Actinomycetota</taxon>
        <taxon>Actinomycetes</taxon>
        <taxon>Streptosporangiales</taxon>
        <taxon>Thermomonosporaceae</taxon>
        <taxon>Actinoallomurus</taxon>
    </lineage>
</organism>
<evidence type="ECO:0000256" key="1">
    <source>
        <dbReference type="ARBA" id="ARBA00007812"/>
    </source>
</evidence>
<dbReference type="AlphaFoldDB" id="A0A543CNT5"/>
<dbReference type="RefSeq" id="WP_141957306.1">
    <property type="nucleotide sequence ID" value="NZ_VFOZ01000001.1"/>
</dbReference>
<keyword evidence="6" id="KW-1185">Reference proteome</keyword>
<evidence type="ECO:0000259" key="4">
    <source>
        <dbReference type="Pfam" id="PF02776"/>
    </source>
</evidence>
<dbReference type="Proteomes" id="UP000316096">
    <property type="component" value="Unassembled WGS sequence"/>
</dbReference>
<protein>
    <submittedName>
        <fullName evidence="5">Acetolactate synthase-1/2/3 large subunit</fullName>
    </submittedName>
</protein>
<evidence type="ECO:0000313" key="6">
    <source>
        <dbReference type="Proteomes" id="UP000316096"/>
    </source>
</evidence>
<dbReference type="InterPro" id="IPR012001">
    <property type="entry name" value="Thiamin_PyroP_enz_TPP-bd_dom"/>
</dbReference>
<reference evidence="5 6" key="1">
    <citation type="submission" date="2019-06" db="EMBL/GenBank/DDBJ databases">
        <title>Sequencing the genomes of 1000 actinobacteria strains.</title>
        <authorList>
            <person name="Klenk H.-P."/>
        </authorList>
    </citation>
    <scope>NUCLEOTIDE SEQUENCE [LARGE SCALE GENOMIC DNA]</scope>
    <source>
        <strain evidence="5 6">DSM 102200</strain>
    </source>
</reference>
<dbReference type="EMBL" id="VFOZ01000001">
    <property type="protein sequence ID" value="TQL98743.1"/>
    <property type="molecule type" value="Genomic_DNA"/>
</dbReference>
<accession>A0A543CNT5</accession>
<keyword evidence="2" id="KW-0786">Thiamine pyrophosphate</keyword>
<evidence type="ECO:0000313" key="5">
    <source>
        <dbReference type="EMBL" id="TQL98743.1"/>
    </source>
</evidence>
<dbReference type="GO" id="GO:0003984">
    <property type="term" value="F:acetolactate synthase activity"/>
    <property type="evidence" value="ECO:0007669"/>
    <property type="project" value="TreeGrafter"/>
</dbReference>
<dbReference type="PANTHER" id="PTHR18968:SF86">
    <property type="entry name" value="ACETOLACTATE SYNTHASE LARGE SUBUNIT ILVX-RELATED"/>
    <property type="match status" value="1"/>
</dbReference>
<dbReference type="GO" id="GO:0030976">
    <property type="term" value="F:thiamine pyrophosphate binding"/>
    <property type="evidence" value="ECO:0007669"/>
    <property type="project" value="InterPro"/>
</dbReference>
<dbReference type="InterPro" id="IPR011766">
    <property type="entry name" value="TPP_enzyme_TPP-bd"/>
</dbReference>
<dbReference type="Pfam" id="PF02775">
    <property type="entry name" value="TPP_enzyme_C"/>
    <property type="match status" value="1"/>
</dbReference>
<dbReference type="InterPro" id="IPR029061">
    <property type="entry name" value="THDP-binding"/>
</dbReference>
<proteinExistence type="inferred from homology"/>
<name>A0A543CNT5_9ACTN</name>
<dbReference type="CDD" id="cd07035">
    <property type="entry name" value="TPP_PYR_POX_like"/>
    <property type="match status" value="1"/>
</dbReference>
<dbReference type="InterPro" id="IPR045229">
    <property type="entry name" value="TPP_enz"/>
</dbReference>
<dbReference type="GO" id="GO:0000287">
    <property type="term" value="F:magnesium ion binding"/>
    <property type="evidence" value="ECO:0007669"/>
    <property type="project" value="UniProtKB-ARBA"/>
</dbReference>
<evidence type="ECO:0000256" key="2">
    <source>
        <dbReference type="ARBA" id="ARBA00023052"/>
    </source>
</evidence>
<dbReference type="OrthoDB" id="2443624at2"/>
<feature type="domain" description="Thiamine pyrophosphate enzyme N-terminal TPP-binding" evidence="4">
    <location>
        <begin position="5"/>
        <end position="120"/>
    </location>
</feature>
<comment type="similarity">
    <text evidence="1">Belongs to the TPP enzyme family.</text>
</comment>